<dbReference type="Pfam" id="PF02602">
    <property type="entry name" value="HEM4"/>
    <property type="match status" value="1"/>
</dbReference>
<dbReference type="CDD" id="cd06578">
    <property type="entry name" value="HemD"/>
    <property type="match status" value="1"/>
</dbReference>
<dbReference type="Gene3D" id="3.40.50.10090">
    <property type="match status" value="2"/>
</dbReference>
<dbReference type="InterPro" id="IPR036108">
    <property type="entry name" value="4pyrrol_syn_uPrphyn_synt_sf"/>
</dbReference>
<dbReference type="InterPro" id="IPR039793">
    <property type="entry name" value="UROS/Hem4"/>
</dbReference>
<dbReference type="eggNOG" id="COG1587">
    <property type="taxonomic scope" value="Bacteria"/>
</dbReference>
<dbReference type="GO" id="GO:0008168">
    <property type="term" value="F:methyltransferase activity"/>
    <property type="evidence" value="ECO:0007669"/>
    <property type="project" value="InterPro"/>
</dbReference>
<dbReference type="SUPFAM" id="SSF69618">
    <property type="entry name" value="HemD-like"/>
    <property type="match status" value="1"/>
</dbReference>
<dbReference type="Proteomes" id="UP000005710">
    <property type="component" value="Unassembled WGS sequence"/>
</dbReference>
<keyword evidence="5" id="KW-1185">Reference proteome</keyword>
<protein>
    <submittedName>
        <fullName evidence="4">Uroporphyrinogen-III synthase</fullName>
    </submittedName>
</protein>
<dbReference type="InterPro" id="IPR000878">
    <property type="entry name" value="4pyrrol_Mease"/>
</dbReference>
<organism evidence="4 5">
    <name type="scientific">Thermaerobacter subterraneus DSM 13965</name>
    <dbReference type="NCBI Taxonomy" id="867903"/>
    <lineage>
        <taxon>Bacteria</taxon>
        <taxon>Bacillati</taxon>
        <taxon>Bacillota</taxon>
        <taxon>Clostridia</taxon>
        <taxon>Eubacteriales</taxon>
        <taxon>Clostridiales Family XVII. Incertae Sedis</taxon>
        <taxon>Thermaerobacter</taxon>
    </lineage>
</organism>
<feature type="compositionally biased region" description="Gly residues" evidence="1">
    <location>
        <begin position="233"/>
        <end position="246"/>
    </location>
</feature>
<accession>K6QFN1</accession>
<feature type="region of interest" description="Disordered" evidence="1">
    <location>
        <begin position="202"/>
        <end position="256"/>
    </location>
</feature>
<feature type="compositionally biased region" description="Basic and acidic residues" evidence="1">
    <location>
        <begin position="1"/>
        <end position="14"/>
    </location>
</feature>
<dbReference type="HOGENOM" id="CLU_509893_0_0_9"/>
<name>K6QFN1_9FIRM</name>
<feature type="compositionally biased region" description="Low complexity" evidence="1">
    <location>
        <begin position="247"/>
        <end position="256"/>
    </location>
</feature>
<dbReference type="OrthoDB" id="9815856at2"/>
<feature type="region of interest" description="Disordered" evidence="1">
    <location>
        <begin position="1"/>
        <end position="50"/>
    </location>
</feature>
<dbReference type="Gene3D" id="3.40.1010.10">
    <property type="entry name" value="Cobalt-precorrin-4 Transmethylase, Domain 1"/>
    <property type="match status" value="1"/>
</dbReference>
<evidence type="ECO:0000256" key="1">
    <source>
        <dbReference type="SAM" id="MobiDB-lite"/>
    </source>
</evidence>
<dbReference type="PANTHER" id="PTHR40082:SF1">
    <property type="entry name" value="BLR5956 PROTEIN"/>
    <property type="match status" value="1"/>
</dbReference>
<evidence type="ECO:0000313" key="5">
    <source>
        <dbReference type="Proteomes" id="UP000005710"/>
    </source>
</evidence>
<dbReference type="RefSeq" id="WP_006903888.1">
    <property type="nucleotide sequence ID" value="NZ_JH976535.1"/>
</dbReference>
<dbReference type="AlphaFoldDB" id="K6QFN1"/>
<dbReference type="GO" id="GO:0004852">
    <property type="term" value="F:uroporphyrinogen-III synthase activity"/>
    <property type="evidence" value="ECO:0007669"/>
    <property type="project" value="InterPro"/>
</dbReference>
<dbReference type="GO" id="GO:0006780">
    <property type="term" value="P:uroporphyrinogen III biosynthetic process"/>
    <property type="evidence" value="ECO:0007669"/>
    <property type="project" value="InterPro"/>
</dbReference>
<dbReference type="InterPro" id="IPR035996">
    <property type="entry name" value="4pyrrol_Methylase_sf"/>
</dbReference>
<feature type="compositionally biased region" description="Low complexity" evidence="1">
    <location>
        <begin position="22"/>
        <end position="35"/>
    </location>
</feature>
<dbReference type="Pfam" id="PF00590">
    <property type="entry name" value="TP_methylase"/>
    <property type="match status" value="1"/>
</dbReference>
<evidence type="ECO:0000259" key="2">
    <source>
        <dbReference type="Pfam" id="PF00590"/>
    </source>
</evidence>
<reference evidence="4" key="2">
    <citation type="submission" date="2012-10" db="EMBL/GenBank/DDBJ databases">
        <title>Improved high-quality draft of Thermaerobacter subterraneus C21, DSM 13965.</title>
        <authorList>
            <consortium name="DOE Joint Genome Institute"/>
            <person name="Eisen J."/>
            <person name="Huntemann M."/>
            <person name="Wei C.-L."/>
            <person name="Han J."/>
            <person name="Detter J.C."/>
            <person name="Han C."/>
            <person name="Tapia R."/>
            <person name="Chen A."/>
            <person name="Kyrpides N."/>
            <person name="Mavromatis K."/>
            <person name="Markowitz V."/>
            <person name="Szeto E."/>
            <person name="Ivanova N."/>
            <person name="Mikhailova N."/>
            <person name="Ovchinnikova G."/>
            <person name="Pagani I."/>
            <person name="Pati A."/>
            <person name="Goodwin L."/>
            <person name="Nordberg H.P."/>
            <person name="Cantor M.N."/>
            <person name="Hua S.X."/>
            <person name="Woyke T."/>
            <person name="Eisen J."/>
            <person name="Klenk H.-P."/>
        </authorList>
    </citation>
    <scope>NUCLEOTIDE SEQUENCE [LARGE SCALE GENOMIC DNA]</scope>
    <source>
        <strain evidence="4">DSM 13965</strain>
    </source>
</reference>
<proteinExistence type="predicted"/>
<dbReference type="STRING" id="867903.ThesuDRAFT_01616"/>
<sequence>MTVTGDEGHRRKDPAGPAGSREPAGAGVPPEAAWPRVQAPAPDQGPVQGKEAVLPSAMAGGGDDGAPDLWAPPGWIYIVDGGPGDPGLVTVRASRILQAAEVVVADPGLEAVVEAWRSPTAALWVVPSPAAAVSASVPLPLHLQAAGRLPPQHLPQRLARWARAGLRVVRLVRGGLPGGEMEALVAAGVGLIPVPWPGRLAAPGGGPAPGEAPAPGGPGGAAAAAAPPLPGPAGSGAAGAVAGAGSGEVPSGTGAPAAVAGWAAPPLAGWRVAVTRAPEQAVGLAELLRQLGATVVEIPLIGVEPAAGERELDRELESASGSWWVLTSGNGAAALARRLDALGRDARALAGARVAVVGEATRRFVRETLGLRPDLMPAEFTGARLWDELARRITPRQRVVWPRGDRAALAAARPVEAAGGDLRAPVVYRTVLRHDQAAVLVELLANRQVDVVTLASPSAAEALAGAAGPGGPGRFFRGDGQGDGAGRPRVVCIGPRTAQRAAALGLPVDGVPRRYTAAGLVAALLELKTAGGKA</sequence>
<feature type="domain" description="Tetrapyrrole methylase" evidence="2">
    <location>
        <begin position="76"/>
        <end position="174"/>
    </location>
</feature>
<evidence type="ECO:0000259" key="3">
    <source>
        <dbReference type="Pfam" id="PF02602"/>
    </source>
</evidence>
<evidence type="ECO:0000313" key="4">
    <source>
        <dbReference type="EMBL" id="EKP95856.1"/>
    </source>
</evidence>
<reference evidence="4" key="1">
    <citation type="submission" date="2010-10" db="EMBL/GenBank/DDBJ databases">
        <authorList>
            <consortium name="US DOE Joint Genome Institute (JGI-PGF)"/>
            <person name="Lucas S."/>
            <person name="Copeland A."/>
            <person name="Lapidus A."/>
            <person name="Bruce D."/>
            <person name="Goodwin L."/>
            <person name="Pitluck S."/>
            <person name="Kyrpides N."/>
            <person name="Mavromatis K."/>
            <person name="Detter J.C."/>
            <person name="Han C."/>
            <person name="Land M."/>
            <person name="Hauser L."/>
            <person name="Markowitz V."/>
            <person name="Cheng J.-F."/>
            <person name="Hugenholtz P."/>
            <person name="Woyke T."/>
            <person name="Wu D."/>
            <person name="Pukall R."/>
            <person name="Wahrenburg C."/>
            <person name="Brambilla E."/>
            <person name="Klenk H.-P."/>
            <person name="Eisen J.A."/>
        </authorList>
    </citation>
    <scope>NUCLEOTIDE SEQUENCE [LARGE SCALE GENOMIC DNA]</scope>
    <source>
        <strain evidence="4">DSM 13965</strain>
    </source>
</reference>
<dbReference type="EMBL" id="AENY02000002">
    <property type="protein sequence ID" value="EKP95856.1"/>
    <property type="molecule type" value="Genomic_DNA"/>
</dbReference>
<dbReference type="eggNOG" id="COG0007">
    <property type="taxonomic scope" value="Bacteria"/>
</dbReference>
<feature type="domain" description="Tetrapyrrole biosynthesis uroporphyrinogen III synthase" evidence="3">
    <location>
        <begin position="284"/>
        <end position="522"/>
    </location>
</feature>
<dbReference type="InterPro" id="IPR014777">
    <property type="entry name" value="4pyrrole_Mease_sub1"/>
</dbReference>
<dbReference type="PANTHER" id="PTHR40082">
    <property type="entry name" value="BLR5956 PROTEIN"/>
    <property type="match status" value="1"/>
</dbReference>
<comment type="caution">
    <text evidence="4">The sequence shown here is derived from an EMBL/GenBank/DDBJ whole genome shotgun (WGS) entry which is preliminary data.</text>
</comment>
<gene>
    <name evidence="4" type="ORF">ThesuDRAFT_01616</name>
</gene>
<dbReference type="SUPFAM" id="SSF53790">
    <property type="entry name" value="Tetrapyrrole methylase"/>
    <property type="match status" value="1"/>
</dbReference>
<dbReference type="InterPro" id="IPR003754">
    <property type="entry name" value="4pyrrol_synth_uPrphyn_synth"/>
</dbReference>